<evidence type="ECO:0000313" key="1">
    <source>
        <dbReference type="EMBL" id="KAA8564157.1"/>
    </source>
</evidence>
<name>A0A5M9J617_MONFR</name>
<dbReference type="Proteomes" id="UP000322873">
    <property type="component" value="Unassembled WGS sequence"/>
</dbReference>
<gene>
    <name evidence="1" type="ORF">EYC84_012134</name>
</gene>
<proteinExistence type="predicted"/>
<sequence length="83" mass="9795">MINYSATFNKIYTSLAFQHQTKTSNQKHSRVYLYSFRFLLLHTTLADLPFLTTHRKPQLLFEIDIHPSIHPSIHFISILPLIK</sequence>
<protein>
    <submittedName>
        <fullName evidence="1">Uncharacterized protein</fullName>
    </submittedName>
</protein>
<reference evidence="1 2" key="1">
    <citation type="submission" date="2019-06" db="EMBL/GenBank/DDBJ databases">
        <title>Genome Sequence of the Brown Rot Fungal Pathogen Monilinia fructicola.</title>
        <authorList>
            <person name="De Miccolis Angelini R.M."/>
            <person name="Landi L."/>
            <person name="Abate D."/>
            <person name="Pollastro S."/>
            <person name="Romanazzi G."/>
            <person name="Faretra F."/>
        </authorList>
    </citation>
    <scope>NUCLEOTIDE SEQUENCE [LARGE SCALE GENOMIC DNA]</scope>
    <source>
        <strain evidence="1 2">Mfrc123</strain>
    </source>
</reference>
<organism evidence="1 2">
    <name type="scientific">Monilinia fructicola</name>
    <name type="common">Brown rot fungus</name>
    <name type="synonym">Ciboria fructicola</name>
    <dbReference type="NCBI Taxonomy" id="38448"/>
    <lineage>
        <taxon>Eukaryota</taxon>
        <taxon>Fungi</taxon>
        <taxon>Dikarya</taxon>
        <taxon>Ascomycota</taxon>
        <taxon>Pezizomycotina</taxon>
        <taxon>Leotiomycetes</taxon>
        <taxon>Helotiales</taxon>
        <taxon>Sclerotiniaceae</taxon>
        <taxon>Monilinia</taxon>
    </lineage>
</organism>
<dbReference type="AlphaFoldDB" id="A0A5M9J617"/>
<evidence type="ECO:0000313" key="2">
    <source>
        <dbReference type="Proteomes" id="UP000322873"/>
    </source>
</evidence>
<comment type="caution">
    <text evidence="1">The sequence shown here is derived from an EMBL/GenBank/DDBJ whole genome shotgun (WGS) entry which is preliminary data.</text>
</comment>
<keyword evidence="2" id="KW-1185">Reference proteome</keyword>
<accession>A0A5M9J617</accession>
<dbReference type="EMBL" id="VICG01000016">
    <property type="protein sequence ID" value="KAA8564157.1"/>
    <property type="molecule type" value="Genomic_DNA"/>
</dbReference>